<sequence>MLESLRIIVASILLLEVAALSQRLEGLGGIPELLPGPQALLCHRAQWPVQDLACLGRHIVVLVQDLDGWIVGDSGPQLRAKMVIFKLPQVKLSNGRVDKADAKLAASPSSNLPARFCKCEEERGHGVAHLPVVHAEHAGALGGDAADLALHHLVELRGPRSRLLAAILHHLRSLCLLHPGHLVALLDQALRVAAVRDLREPRVRKVPLHVHQSQLLHSGDGIHVVQLVELAHLEEEHNVEMLRLHVPPLLHSRREF</sequence>
<evidence type="ECO:0000256" key="1">
    <source>
        <dbReference type="SAM" id="SignalP"/>
    </source>
</evidence>
<dbReference type="EMBL" id="GIFC01015170">
    <property type="protein sequence ID" value="MXU97253.1"/>
    <property type="molecule type" value="Transcribed_RNA"/>
</dbReference>
<reference evidence="2" key="1">
    <citation type="submission" date="2019-12" db="EMBL/GenBank/DDBJ databases">
        <title>An insight into the sialome of adult female Ixodes ricinus ticks feeding for 6 days.</title>
        <authorList>
            <person name="Perner J."/>
            <person name="Ribeiro J.M.C."/>
        </authorList>
    </citation>
    <scope>NUCLEOTIDE SEQUENCE</scope>
    <source>
        <strain evidence="2">Semi-engorged</strain>
        <tissue evidence="2">Salivary glands</tissue>
    </source>
</reference>
<organism evidence="2">
    <name type="scientific">Ixodes ricinus</name>
    <name type="common">Common tick</name>
    <name type="synonym">Acarus ricinus</name>
    <dbReference type="NCBI Taxonomy" id="34613"/>
    <lineage>
        <taxon>Eukaryota</taxon>
        <taxon>Metazoa</taxon>
        <taxon>Ecdysozoa</taxon>
        <taxon>Arthropoda</taxon>
        <taxon>Chelicerata</taxon>
        <taxon>Arachnida</taxon>
        <taxon>Acari</taxon>
        <taxon>Parasitiformes</taxon>
        <taxon>Ixodida</taxon>
        <taxon>Ixodoidea</taxon>
        <taxon>Ixodidae</taxon>
        <taxon>Ixodinae</taxon>
        <taxon>Ixodes</taxon>
    </lineage>
</organism>
<name>A0A6B0V4S6_IXORI</name>
<feature type="chain" id="PRO_5025539610" evidence="1">
    <location>
        <begin position="20"/>
        <end position="256"/>
    </location>
</feature>
<proteinExistence type="predicted"/>
<accession>A0A6B0V4S6</accession>
<evidence type="ECO:0000313" key="2">
    <source>
        <dbReference type="EMBL" id="MXU97253.1"/>
    </source>
</evidence>
<keyword evidence="1" id="KW-0732">Signal</keyword>
<feature type="signal peptide" evidence="1">
    <location>
        <begin position="1"/>
        <end position="19"/>
    </location>
</feature>
<protein>
    <submittedName>
        <fullName evidence="2">Putative secreted protein</fullName>
    </submittedName>
</protein>
<dbReference type="AlphaFoldDB" id="A0A6B0V4S6"/>